<dbReference type="OrthoDB" id="9800332at2"/>
<dbReference type="InterPro" id="IPR027417">
    <property type="entry name" value="P-loop_NTPase"/>
</dbReference>
<dbReference type="SUPFAM" id="SSF52540">
    <property type="entry name" value="P-loop containing nucleoside triphosphate hydrolases"/>
    <property type="match status" value="1"/>
</dbReference>
<dbReference type="EMBL" id="CP000724">
    <property type="protein sequence ID" value="ABR46876.1"/>
    <property type="molecule type" value="Genomic_DNA"/>
</dbReference>
<feature type="binding site" evidence="7">
    <location>
        <position position="104"/>
    </location>
    <ligand>
        <name>Mg(2+)</name>
        <dbReference type="ChEBI" id="CHEBI:18420"/>
    </ligand>
</feature>
<feature type="binding site" evidence="7">
    <location>
        <position position="168"/>
    </location>
    <ligand>
        <name>substrate</name>
    </ligand>
</feature>
<dbReference type="SUPFAM" id="SSF48600">
    <property type="entry name" value="Chorismate mutase II"/>
    <property type="match status" value="1"/>
</dbReference>
<dbReference type="GO" id="GO:0005829">
    <property type="term" value="C:cytosol"/>
    <property type="evidence" value="ECO:0007669"/>
    <property type="project" value="TreeGrafter"/>
</dbReference>
<dbReference type="PANTHER" id="PTHR21087">
    <property type="entry name" value="SHIKIMATE KINASE"/>
    <property type="match status" value="1"/>
</dbReference>
<dbReference type="InterPro" id="IPR000623">
    <property type="entry name" value="Shikimate_kinase/TSH1"/>
</dbReference>
<dbReference type="Pfam" id="PF01202">
    <property type="entry name" value="SKI"/>
    <property type="match status" value="1"/>
</dbReference>
<keyword evidence="4 7" id="KW-0418">Kinase</keyword>
<comment type="catalytic activity">
    <reaction evidence="7">
        <text>shikimate + ATP = 3-phosphoshikimate + ADP + H(+)</text>
        <dbReference type="Rhea" id="RHEA:13121"/>
        <dbReference type="ChEBI" id="CHEBI:15378"/>
        <dbReference type="ChEBI" id="CHEBI:30616"/>
        <dbReference type="ChEBI" id="CHEBI:36208"/>
        <dbReference type="ChEBI" id="CHEBI:145989"/>
        <dbReference type="ChEBI" id="CHEBI:456216"/>
        <dbReference type="EC" id="2.7.1.71"/>
    </reaction>
</comment>
<comment type="similarity">
    <text evidence="7">Belongs to the shikimate kinase family.</text>
</comment>
<proteinExistence type="inferred from homology"/>
<keyword evidence="2 7" id="KW-0808">Transferase</keyword>
<keyword evidence="7" id="KW-0460">Magnesium</keyword>
<comment type="pathway">
    <text evidence="7">Metabolic intermediate biosynthesis; chorismate biosynthesis; chorismate from D-erythrose 4-phosphate and phosphoenolpyruvate: step 5/7.</text>
</comment>
<evidence type="ECO:0000313" key="10">
    <source>
        <dbReference type="Proteomes" id="UP000001572"/>
    </source>
</evidence>
<dbReference type="STRING" id="293826.Amet_0651"/>
<dbReference type="InterPro" id="IPR031322">
    <property type="entry name" value="Shikimate/glucono_kinase"/>
</dbReference>
<dbReference type="InterPro" id="IPR011279">
    <property type="entry name" value="Chorismate_mutase_GmP"/>
</dbReference>
<dbReference type="Gene3D" id="3.40.50.300">
    <property type="entry name" value="P-loop containing nucleotide triphosphate hydrolases"/>
    <property type="match status" value="1"/>
</dbReference>
<feature type="binding site" evidence="7">
    <location>
        <begin position="100"/>
        <end position="105"/>
    </location>
    <ligand>
        <name>ATP</name>
        <dbReference type="ChEBI" id="CHEBI:30616"/>
    </ligand>
</feature>
<evidence type="ECO:0000256" key="4">
    <source>
        <dbReference type="ARBA" id="ARBA00022777"/>
    </source>
</evidence>
<keyword evidence="7" id="KW-0963">Cytoplasm</keyword>
<dbReference type="InterPro" id="IPR002701">
    <property type="entry name" value="CM_II_prokaryot"/>
</dbReference>
<evidence type="ECO:0000256" key="2">
    <source>
        <dbReference type="ARBA" id="ARBA00022679"/>
    </source>
</evidence>
<feature type="domain" description="Chorismate mutase" evidence="8">
    <location>
        <begin position="1"/>
        <end position="88"/>
    </location>
</feature>
<evidence type="ECO:0000256" key="7">
    <source>
        <dbReference type="HAMAP-Rule" id="MF_00109"/>
    </source>
</evidence>
<evidence type="ECO:0000256" key="5">
    <source>
        <dbReference type="ARBA" id="ARBA00022840"/>
    </source>
</evidence>
<sequence length="269" mass="31272">MEIIEELRKEIDECDRVLMKTFEKRMELVMKILENKRKNNLPIFHAQREQEIMEKALRNINGEQYVQEAEQFLQGIMKLSRSIQSKNLFPYNIVLAGFMGTGKSTVGRDLSQKLEMRYVDTDAMIEERMGMTIKKIFKEYGEAYFRKLEEELVAEVSHLKNTIIFCGGGVVLKGQNVSNLKLNGRVILLQAEPENIYQRIKQDDTRPVLKDQMSLEGIENLLKQRNKAYSESADMVIQTDDKTVDEISTEIITKLYAMNQSFQQKEGKK</sequence>
<comment type="cofactor">
    <cofactor evidence="7">
        <name>Mg(2+)</name>
        <dbReference type="ChEBI" id="CHEBI:18420"/>
    </cofactor>
    <text evidence="7">Binds 1 Mg(2+) ion per subunit.</text>
</comment>
<dbReference type="KEGG" id="amt:Amet_0651"/>
<reference evidence="10" key="1">
    <citation type="journal article" date="2016" name="Genome Announc.">
        <title>Complete genome sequence of Alkaliphilus metalliredigens strain QYMF, an alkaliphilic and metal-reducing bacterium isolated from borax-contaminated leachate ponds.</title>
        <authorList>
            <person name="Hwang C."/>
            <person name="Copeland A."/>
            <person name="Lucas S."/>
            <person name="Lapidus A."/>
            <person name="Barry K."/>
            <person name="Detter J.C."/>
            <person name="Glavina Del Rio T."/>
            <person name="Hammon N."/>
            <person name="Israni S."/>
            <person name="Dalin E."/>
            <person name="Tice H."/>
            <person name="Pitluck S."/>
            <person name="Chertkov O."/>
            <person name="Brettin T."/>
            <person name="Bruce D."/>
            <person name="Han C."/>
            <person name="Schmutz J."/>
            <person name="Larimer F."/>
            <person name="Land M.L."/>
            <person name="Hauser L."/>
            <person name="Kyrpides N."/>
            <person name="Mikhailova N."/>
            <person name="Ye Q."/>
            <person name="Zhou J."/>
            <person name="Richardson P."/>
            <person name="Fields M.W."/>
        </authorList>
    </citation>
    <scope>NUCLEOTIDE SEQUENCE [LARGE SCALE GENOMIC DNA]</scope>
    <source>
        <strain evidence="10">QYMF</strain>
    </source>
</reference>
<comment type="caution">
    <text evidence="7">Lacks conserved residue(s) required for the propagation of feature annotation.</text>
</comment>
<keyword evidence="5 7" id="KW-0067">ATP-binding</keyword>
<keyword evidence="1 7" id="KW-0028">Amino-acid biosynthesis</keyword>
<dbReference type="InterPro" id="IPR036263">
    <property type="entry name" value="Chorismate_II_sf"/>
</dbReference>
<dbReference type="GO" id="GO:0008652">
    <property type="term" value="P:amino acid biosynthetic process"/>
    <property type="evidence" value="ECO:0007669"/>
    <property type="project" value="UniProtKB-KW"/>
</dbReference>
<dbReference type="Gene3D" id="1.20.59.10">
    <property type="entry name" value="Chorismate mutase"/>
    <property type="match status" value="1"/>
</dbReference>
<dbReference type="UniPathway" id="UPA00053">
    <property type="reaction ID" value="UER00088"/>
</dbReference>
<dbReference type="AlphaFoldDB" id="A6TL08"/>
<dbReference type="NCBIfam" id="TIGR01805">
    <property type="entry name" value="CM_mono_grmpos"/>
    <property type="match status" value="1"/>
</dbReference>
<dbReference type="HOGENOM" id="CLU_091352_0_0_9"/>
<feature type="binding site" evidence="7">
    <location>
        <position position="122"/>
    </location>
    <ligand>
        <name>substrate</name>
    </ligand>
</feature>
<protein>
    <recommendedName>
        <fullName evidence="7">Shikimate kinase</fullName>
        <shortName evidence="7">SK</shortName>
        <ecNumber evidence="7">2.7.1.71</ecNumber>
    </recommendedName>
</protein>
<dbReference type="eggNOG" id="COG0703">
    <property type="taxonomic scope" value="Bacteria"/>
</dbReference>
<comment type="function">
    <text evidence="7">Catalyzes the specific phosphorylation of the 3-hydroxyl group of shikimic acid using ATP as a cosubstrate.</text>
</comment>
<dbReference type="SMART" id="SM00830">
    <property type="entry name" value="CM_2"/>
    <property type="match status" value="1"/>
</dbReference>
<dbReference type="GO" id="GO:0000287">
    <property type="term" value="F:magnesium ion binding"/>
    <property type="evidence" value="ECO:0007669"/>
    <property type="project" value="UniProtKB-UniRule"/>
</dbReference>
<dbReference type="GO" id="GO:0009073">
    <property type="term" value="P:aromatic amino acid family biosynthetic process"/>
    <property type="evidence" value="ECO:0007669"/>
    <property type="project" value="UniProtKB-KW"/>
</dbReference>
<comment type="subunit">
    <text evidence="7">Monomer.</text>
</comment>
<dbReference type="GO" id="GO:0004106">
    <property type="term" value="F:chorismate mutase activity"/>
    <property type="evidence" value="ECO:0007669"/>
    <property type="project" value="InterPro"/>
</dbReference>
<dbReference type="GO" id="GO:0009423">
    <property type="term" value="P:chorismate biosynthetic process"/>
    <property type="evidence" value="ECO:0007669"/>
    <property type="project" value="UniProtKB-UniRule"/>
</dbReference>
<dbReference type="Pfam" id="PF01817">
    <property type="entry name" value="CM_2"/>
    <property type="match status" value="1"/>
</dbReference>
<gene>
    <name evidence="7" type="primary">aroK</name>
    <name evidence="9" type="ordered locus">Amet_0651</name>
</gene>
<dbReference type="HAMAP" id="MF_00109">
    <property type="entry name" value="Shikimate_kinase"/>
    <property type="match status" value="1"/>
</dbReference>
<organism evidence="9 10">
    <name type="scientific">Alkaliphilus metalliredigens (strain QYMF)</name>
    <dbReference type="NCBI Taxonomy" id="293826"/>
    <lineage>
        <taxon>Bacteria</taxon>
        <taxon>Bacillati</taxon>
        <taxon>Bacillota</taxon>
        <taxon>Clostridia</taxon>
        <taxon>Peptostreptococcales</taxon>
        <taxon>Natronincolaceae</taxon>
        <taxon>Alkaliphilus</taxon>
    </lineage>
</organism>
<evidence type="ECO:0000313" key="9">
    <source>
        <dbReference type="EMBL" id="ABR46876.1"/>
    </source>
</evidence>
<dbReference type="CDD" id="cd00464">
    <property type="entry name" value="SK"/>
    <property type="match status" value="1"/>
</dbReference>
<dbReference type="GO" id="GO:0004765">
    <property type="term" value="F:shikimate kinase activity"/>
    <property type="evidence" value="ECO:0007669"/>
    <property type="project" value="UniProtKB-UniRule"/>
</dbReference>
<dbReference type="EC" id="2.7.1.71" evidence="7"/>
<comment type="subcellular location">
    <subcellularLocation>
        <location evidence="7">Cytoplasm</location>
    </subcellularLocation>
</comment>
<dbReference type="Proteomes" id="UP000001572">
    <property type="component" value="Chromosome"/>
</dbReference>
<keyword evidence="10" id="KW-1185">Reference proteome</keyword>
<keyword evidence="7" id="KW-0479">Metal-binding</keyword>
<keyword evidence="3 7" id="KW-0547">Nucleotide-binding</keyword>
<name>A6TL08_ALKMQ</name>
<feature type="binding site" evidence="7">
    <location>
        <position position="225"/>
    </location>
    <ligand>
        <name>substrate</name>
    </ligand>
</feature>
<evidence type="ECO:0000256" key="3">
    <source>
        <dbReference type="ARBA" id="ARBA00022741"/>
    </source>
</evidence>
<evidence type="ECO:0000259" key="8">
    <source>
        <dbReference type="PROSITE" id="PS51168"/>
    </source>
</evidence>
<dbReference type="GO" id="GO:0005524">
    <property type="term" value="F:ATP binding"/>
    <property type="evidence" value="ECO:0007669"/>
    <property type="project" value="UniProtKB-UniRule"/>
</dbReference>
<accession>A6TL08</accession>
<dbReference type="PRINTS" id="PR01100">
    <property type="entry name" value="SHIKIMTKNASE"/>
</dbReference>
<keyword evidence="6 7" id="KW-0057">Aromatic amino acid biosynthesis</keyword>
<feature type="binding site" evidence="7">
    <location>
        <position position="146"/>
    </location>
    <ligand>
        <name>substrate</name>
    </ligand>
</feature>
<evidence type="ECO:0000256" key="6">
    <source>
        <dbReference type="ARBA" id="ARBA00023141"/>
    </source>
</evidence>
<feature type="binding site" evidence="7">
    <location>
        <position position="206"/>
    </location>
    <ligand>
        <name>ATP</name>
        <dbReference type="ChEBI" id="CHEBI:30616"/>
    </ligand>
</feature>
<dbReference type="RefSeq" id="WP_011971784.1">
    <property type="nucleotide sequence ID" value="NC_009633.1"/>
</dbReference>
<dbReference type="PROSITE" id="PS51168">
    <property type="entry name" value="CHORISMATE_MUT_2"/>
    <property type="match status" value="1"/>
</dbReference>
<dbReference type="InterPro" id="IPR036979">
    <property type="entry name" value="CM_dom_sf"/>
</dbReference>
<dbReference type="PANTHER" id="PTHR21087:SF16">
    <property type="entry name" value="SHIKIMATE KINASE 1, CHLOROPLASTIC"/>
    <property type="match status" value="1"/>
</dbReference>
<evidence type="ECO:0000256" key="1">
    <source>
        <dbReference type="ARBA" id="ARBA00022605"/>
    </source>
</evidence>